<sequence>MLNSTTLQSNLSSMVLRMNLTKNSAAILSN</sequence>
<name>A0A382N7Q4_9ZZZZ</name>
<proteinExistence type="predicted"/>
<dbReference type="EMBL" id="UINC01098580">
    <property type="protein sequence ID" value="SVC57209.1"/>
    <property type="molecule type" value="Genomic_DNA"/>
</dbReference>
<gene>
    <name evidence="1" type="ORF">METZ01_LOCUS310063</name>
</gene>
<organism evidence="1">
    <name type="scientific">marine metagenome</name>
    <dbReference type="NCBI Taxonomy" id="408172"/>
    <lineage>
        <taxon>unclassified sequences</taxon>
        <taxon>metagenomes</taxon>
        <taxon>ecological metagenomes</taxon>
    </lineage>
</organism>
<evidence type="ECO:0000313" key="1">
    <source>
        <dbReference type="EMBL" id="SVC57209.1"/>
    </source>
</evidence>
<dbReference type="AlphaFoldDB" id="A0A382N7Q4"/>
<accession>A0A382N7Q4</accession>
<reference evidence="1" key="1">
    <citation type="submission" date="2018-05" db="EMBL/GenBank/DDBJ databases">
        <authorList>
            <person name="Lanie J.A."/>
            <person name="Ng W.-L."/>
            <person name="Kazmierczak K.M."/>
            <person name="Andrzejewski T.M."/>
            <person name="Davidsen T.M."/>
            <person name="Wayne K.J."/>
            <person name="Tettelin H."/>
            <person name="Glass J.I."/>
            <person name="Rusch D."/>
            <person name="Podicherti R."/>
            <person name="Tsui H.-C.T."/>
            <person name="Winkler M.E."/>
        </authorList>
    </citation>
    <scope>NUCLEOTIDE SEQUENCE</scope>
</reference>
<protein>
    <submittedName>
        <fullName evidence="1">Uncharacterized protein</fullName>
    </submittedName>
</protein>